<dbReference type="GO" id="GO:0008412">
    <property type="term" value="F:4-hydroxybenzoate polyprenyltransferase activity"/>
    <property type="evidence" value="ECO:0007669"/>
    <property type="project" value="UniProtKB-UniRule"/>
</dbReference>
<feature type="transmembrane region" description="Helical" evidence="11">
    <location>
        <begin position="76"/>
        <end position="96"/>
    </location>
</feature>
<evidence type="ECO:0000256" key="2">
    <source>
        <dbReference type="ARBA" id="ARBA00004141"/>
    </source>
</evidence>
<evidence type="ECO:0000256" key="7">
    <source>
        <dbReference type="ARBA" id="ARBA00022688"/>
    </source>
</evidence>
<dbReference type="PANTHER" id="PTHR11048:SF28">
    <property type="entry name" value="4-HYDROXYBENZOATE POLYPRENYLTRANSFERASE, MITOCHONDRIAL"/>
    <property type="match status" value="1"/>
</dbReference>
<keyword evidence="4 11" id="KW-1003">Cell membrane</keyword>
<dbReference type="EC" id="2.5.1.39" evidence="11 12"/>
<gene>
    <name evidence="11 13" type="primary">ubiA</name>
    <name evidence="13" type="ORF">SKP52_00220</name>
</gene>
<evidence type="ECO:0000256" key="12">
    <source>
        <dbReference type="NCBIfam" id="TIGR01474"/>
    </source>
</evidence>
<proteinExistence type="inferred from homology"/>
<dbReference type="CDD" id="cd13959">
    <property type="entry name" value="PT_UbiA_COQ2"/>
    <property type="match status" value="1"/>
</dbReference>
<dbReference type="FunFam" id="1.10.357.140:FF:000008">
    <property type="entry name" value="4-hydroxybenzoate octaprenyltransferase"/>
    <property type="match status" value="1"/>
</dbReference>
<reference evidence="13 14" key="1">
    <citation type="journal article" date="2015" name="Int. J. Syst. Evol. Microbiol.">
        <title>Description of Sphingopyxis fribergensis sp. nov. - a soil bacterium with the ability to degrade styrene and phenylacetic acid.</title>
        <authorList>
            <person name="Oelschlagel M."/>
            <person name="Ruckert C."/>
            <person name="Kalinowski J."/>
            <person name="Schmidt G."/>
            <person name="Schlomann M."/>
            <person name="Tischler D."/>
        </authorList>
    </citation>
    <scope>NUCLEOTIDE SEQUENCE [LARGE SCALE GENOMIC DNA]</scope>
    <source>
        <strain evidence="13 14">Kp5.2</strain>
    </source>
</reference>
<feature type="transmembrane region" description="Helical" evidence="11">
    <location>
        <begin position="291"/>
        <end position="313"/>
    </location>
</feature>
<comment type="function">
    <text evidence="11">Catalyzes the prenylation of para-hydroxybenzoate (PHB) with an all-trans polyprenyl group. Mediates the second step in the final reaction sequence of ubiquinone-8 (UQ-8) biosynthesis, which is the condensation of the polyisoprenoid side chain with PHB, generating the first membrane-bound Q intermediate 3-octaprenyl-4-hydroxybenzoate.</text>
</comment>
<comment type="subcellular location">
    <subcellularLocation>
        <location evidence="11">Cell inner membrane</location>
        <topology evidence="11">Multi-pass membrane protein</topology>
    </subcellularLocation>
    <subcellularLocation>
        <location evidence="2">Membrane</location>
        <topology evidence="2">Multi-pass membrane protein</topology>
    </subcellularLocation>
</comment>
<dbReference type="InterPro" id="IPR006370">
    <property type="entry name" value="HB_polyprenyltransferase-like"/>
</dbReference>
<feature type="transmembrane region" description="Helical" evidence="11">
    <location>
        <begin position="171"/>
        <end position="188"/>
    </location>
</feature>
<comment type="pathway">
    <text evidence="11">Cofactor biosynthesis; ubiquinone biosynthesis.</text>
</comment>
<dbReference type="HAMAP" id="MF_01635">
    <property type="entry name" value="UbiA"/>
    <property type="match status" value="1"/>
</dbReference>
<comment type="cofactor">
    <cofactor evidence="1 11">
        <name>Mg(2+)</name>
        <dbReference type="ChEBI" id="CHEBI:18420"/>
    </cofactor>
</comment>
<feature type="transmembrane region" description="Helical" evidence="11">
    <location>
        <begin position="224"/>
        <end position="242"/>
    </location>
</feature>
<comment type="similarity">
    <text evidence="3 11">Belongs to the UbiA prenyltransferase family.</text>
</comment>
<keyword evidence="6 11" id="KW-0808">Transferase</keyword>
<dbReference type="GO" id="GO:0006744">
    <property type="term" value="P:ubiquinone biosynthetic process"/>
    <property type="evidence" value="ECO:0007669"/>
    <property type="project" value="UniProtKB-UniRule"/>
</dbReference>
<dbReference type="Proteomes" id="UP000030907">
    <property type="component" value="Chromosome"/>
</dbReference>
<sequence>MARLSPCRFACSSGRGIGRSAPLKIQTAIYRARRACYRPRQMTATHPPDSQLHGFVALLPSAARPYALLARFDRPIGWWLLYWPCAWALALGGGAVSHWPLFPWLLIGAIAMRGAGCVYNDIVDRDLDAKVARTASRPVASGAVSVRNALLWTLLLSLVGLLVLLQLPRPAQIVALGSLILVAGYPFMKRITWWPQAWLGLVFSWGALVAWVAVGGPAGPALPLLYAGCIAWVIGYDTIYALQDIEDDMLIGVKSSARAMGRHVKGGVALCYALALGCWGGALWAVRPDPLVLIALLPAALHLTGQVVTLDPANGEDALAKFRSNRFAGLLIFAAMLVVGTAP</sequence>
<feature type="transmembrane region" description="Helical" evidence="11">
    <location>
        <begin position="263"/>
        <end position="285"/>
    </location>
</feature>
<dbReference type="InterPro" id="IPR044878">
    <property type="entry name" value="UbiA_sf"/>
</dbReference>
<dbReference type="Gene3D" id="1.10.357.140">
    <property type="entry name" value="UbiA prenyltransferase"/>
    <property type="match status" value="1"/>
</dbReference>
<dbReference type="PROSITE" id="PS00943">
    <property type="entry name" value="UBIA"/>
    <property type="match status" value="1"/>
</dbReference>
<dbReference type="EMBL" id="CP009122">
    <property type="protein sequence ID" value="AJA06995.1"/>
    <property type="molecule type" value="Genomic_DNA"/>
</dbReference>
<dbReference type="PANTHER" id="PTHR11048">
    <property type="entry name" value="PRENYLTRANSFERASES"/>
    <property type="match status" value="1"/>
</dbReference>
<evidence type="ECO:0000256" key="1">
    <source>
        <dbReference type="ARBA" id="ARBA00001946"/>
    </source>
</evidence>
<dbReference type="HOGENOM" id="CLU_034879_0_2_5"/>
<accession>A0A0A7PAI7</accession>
<evidence type="ECO:0000256" key="9">
    <source>
        <dbReference type="ARBA" id="ARBA00022989"/>
    </source>
</evidence>
<keyword evidence="8 11" id="KW-0812">Transmembrane</keyword>
<evidence type="ECO:0000256" key="6">
    <source>
        <dbReference type="ARBA" id="ARBA00022679"/>
    </source>
</evidence>
<keyword evidence="10 11" id="KW-0472">Membrane</keyword>
<dbReference type="KEGG" id="sphk:SKP52_00220"/>
<evidence type="ECO:0000313" key="13">
    <source>
        <dbReference type="EMBL" id="AJA06995.1"/>
    </source>
</evidence>
<dbReference type="UniPathway" id="UPA00232"/>
<evidence type="ECO:0000256" key="4">
    <source>
        <dbReference type="ARBA" id="ARBA00022475"/>
    </source>
</evidence>
<keyword evidence="11" id="KW-0460">Magnesium</keyword>
<evidence type="ECO:0000256" key="3">
    <source>
        <dbReference type="ARBA" id="ARBA00005985"/>
    </source>
</evidence>
<dbReference type="NCBIfam" id="TIGR01474">
    <property type="entry name" value="ubiA_proteo"/>
    <property type="match status" value="1"/>
</dbReference>
<feature type="transmembrane region" description="Helical" evidence="11">
    <location>
        <begin position="144"/>
        <end position="165"/>
    </location>
</feature>
<keyword evidence="7 11" id="KW-0831">Ubiquinone biosynthesis</keyword>
<feature type="transmembrane region" description="Helical" evidence="11">
    <location>
        <begin position="102"/>
        <end position="123"/>
    </location>
</feature>
<dbReference type="InterPro" id="IPR039653">
    <property type="entry name" value="Prenyltransferase"/>
</dbReference>
<dbReference type="InterPro" id="IPR000537">
    <property type="entry name" value="UbiA_prenyltransferase"/>
</dbReference>
<comment type="catalytic activity">
    <reaction evidence="11">
        <text>all-trans-octaprenyl diphosphate + 4-hydroxybenzoate = 4-hydroxy-3-(all-trans-octaprenyl)benzoate + diphosphate</text>
        <dbReference type="Rhea" id="RHEA:27782"/>
        <dbReference type="ChEBI" id="CHEBI:1617"/>
        <dbReference type="ChEBI" id="CHEBI:17879"/>
        <dbReference type="ChEBI" id="CHEBI:33019"/>
        <dbReference type="ChEBI" id="CHEBI:57711"/>
        <dbReference type="EC" id="2.5.1.39"/>
    </reaction>
</comment>
<dbReference type="FunFam" id="1.20.120.1780:FF:000001">
    <property type="entry name" value="4-hydroxybenzoate octaprenyltransferase"/>
    <property type="match status" value="1"/>
</dbReference>
<dbReference type="Pfam" id="PF01040">
    <property type="entry name" value="UbiA"/>
    <property type="match status" value="1"/>
</dbReference>
<evidence type="ECO:0000256" key="5">
    <source>
        <dbReference type="ARBA" id="ARBA00022519"/>
    </source>
</evidence>
<protein>
    <recommendedName>
        <fullName evidence="11 12">4-hydroxybenzoate octaprenyltransferase</fullName>
        <ecNumber evidence="11 12">2.5.1.39</ecNumber>
    </recommendedName>
    <alternativeName>
        <fullName evidence="11">4-HB polyprenyltransferase</fullName>
    </alternativeName>
</protein>
<dbReference type="STRING" id="1515612.SKP52_00220"/>
<feature type="transmembrane region" description="Helical" evidence="11">
    <location>
        <begin position="197"/>
        <end position="218"/>
    </location>
</feature>
<name>A0A0A7PAI7_9SPHN</name>
<keyword evidence="14" id="KW-1185">Reference proteome</keyword>
<dbReference type="InterPro" id="IPR030470">
    <property type="entry name" value="UbiA_prenylTrfase_CS"/>
</dbReference>
<keyword evidence="9 11" id="KW-1133">Transmembrane helix</keyword>
<dbReference type="Gene3D" id="1.20.120.1780">
    <property type="entry name" value="UbiA prenyltransferase"/>
    <property type="match status" value="1"/>
</dbReference>
<organism evidence="13 14">
    <name type="scientific">Sphingopyxis fribergensis</name>
    <dbReference type="NCBI Taxonomy" id="1515612"/>
    <lineage>
        <taxon>Bacteria</taxon>
        <taxon>Pseudomonadati</taxon>
        <taxon>Pseudomonadota</taxon>
        <taxon>Alphaproteobacteria</taxon>
        <taxon>Sphingomonadales</taxon>
        <taxon>Sphingomonadaceae</taxon>
        <taxon>Sphingopyxis</taxon>
    </lineage>
</organism>
<evidence type="ECO:0000313" key="14">
    <source>
        <dbReference type="Proteomes" id="UP000030907"/>
    </source>
</evidence>
<dbReference type="AlphaFoldDB" id="A0A0A7PAI7"/>
<evidence type="ECO:0000256" key="8">
    <source>
        <dbReference type="ARBA" id="ARBA00022692"/>
    </source>
</evidence>
<dbReference type="GO" id="GO:0005886">
    <property type="term" value="C:plasma membrane"/>
    <property type="evidence" value="ECO:0007669"/>
    <property type="project" value="UniProtKB-SubCell"/>
</dbReference>
<keyword evidence="5 11" id="KW-0997">Cell inner membrane</keyword>
<evidence type="ECO:0000256" key="11">
    <source>
        <dbReference type="HAMAP-Rule" id="MF_01635"/>
    </source>
</evidence>
<feature type="transmembrane region" description="Helical" evidence="11">
    <location>
        <begin position="325"/>
        <end position="342"/>
    </location>
</feature>
<evidence type="ECO:0000256" key="10">
    <source>
        <dbReference type="ARBA" id="ARBA00023136"/>
    </source>
</evidence>